<keyword evidence="4" id="KW-0255">Endonuclease</keyword>
<dbReference type="InterPro" id="IPR047520">
    <property type="entry name" value="XPF_nuclease"/>
</dbReference>
<feature type="domain" description="ERCC4" evidence="11">
    <location>
        <begin position="764"/>
        <end position="844"/>
    </location>
</feature>
<organism evidence="12 13">
    <name type="scientific">Candida theae</name>
    <dbReference type="NCBI Taxonomy" id="1198502"/>
    <lineage>
        <taxon>Eukaryota</taxon>
        <taxon>Fungi</taxon>
        <taxon>Dikarya</taxon>
        <taxon>Ascomycota</taxon>
        <taxon>Saccharomycotina</taxon>
        <taxon>Pichiomycetes</taxon>
        <taxon>Debaryomycetaceae</taxon>
        <taxon>Candida/Lodderomyces clade</taxon>
        <taxon>Candida</taxon>
    </lineage>
</organism>
<keyword evidence="6" id="KW-0378">Hydrolase</keyword>
<keyword evidence="13" id="KW-1185">Reference proteome</keyword>
<sequence length="1024" mass="115999">MSSLFVQDEDGLEEQQSELLHQQNQEVISLEPQPTGSQSQSQSFAPRVNPSIPVVYHDEATIPVYPHREVNCSLSLKYQQEILEEMLVKDALLILGRGLGWESITANLLYSLSSPFIQLSKAQKKRSLVFLLNARDPEIIRLSEELDNLSWINEDNGNRFVSVSGESQSSKRKLIYSEGGIISITPRVLVVDILSGVLDVNDITGLFVLHAERLKETSNDAFIISLFRDKNDWGFIKAFSDEPESFTGFTPLATKLKVLRVSNVSLWPRFHVTVTQSFQYHKKRDSKRFVTEINTQMSYKMNKIQTALLSCIQACLGELKRHNPTLVSEYWDMENIHDPNFVRVIRMSLDPQWHRLTYTTKQLLNDLAILLELLESLVALDSVTFYQIVKNVVDVNLRQTVEGMNRSMSPWLNLDESQTVIQYAKERALGKHNGEYILEELPKWNQLGVLIGDILNETSQNKVQGSGRILIMCSSRNVANQLNRVLTTMKRKKAGSNAYFSCRSYMMGKLRNYLQYKEVSTLVKQISKDLERAGEENEKASGDTEVTVSKTFSRNGQPVSKRRRTRGASVVARVHQLHTGKNGGNDENDDEQEEKNIIDLLAEEGEGELEEEEIEAGYSSAGGFIPSKQQTFEPIDTSDQIIVQVYNDKHDASFLEELSPSHIIMFEPDLSFIRRIEIYQAINHENPAKVYFMYYGNSVEEQKHLLRIKKEKDAFTKLIREKANLGKHFETAEDNIKFQTHKSQVVNTRIAGGARFRTEHDEMRVVVDVREFGSSLPNLLYKIGIQVVPCMITVGDYIVSPQICIERKSIPDLIGSFKSGRLYHQCEQMFKHYDLPVLLIEFDENKSFSLETFTESKFIKTRASLNKSTMASASLDSKLRHSLQSQILSLLYSFPKLKIIWSSSPYETAQIFLELKANQDEPDVGMALDKGVNKNLLVEGGVGVNSDIDAVGGVGGGGVGPAVLNDDPIDFLRSVPGINNSNMYKIVRRVENIAELVKLSQDELIDLIGAENGRKAYNFFNRTV</sequence>
<keyword evidence="3" id="KW-0540">Nuclease</keyword>
<dbReference type="PANTHER" id="PTHR10150">
    <property type="entry name" value="DNA REPAIR ENDONUCLEASE XPF"/>
    <property type="match status" value="1"/>
</dbReference>
<evidence type="ECO:0000256" key="2">
    <source>
        <dbReference type="ARBA" id="ARBA00010015"/>
    </source>
</evidence>
<evidence type="ECO:0000256" key="3">
    <source>
        <dbReference type="ARBA" id="ARBA00022722"/>
    </source>
</evidence>
<evidence type="ECO:0000256" key="5">
    <source>
        <dbReference type="ARBA" id="ARBA00022763"/>
    </source>
</evidence>
<dbReference type="GO" id="GO:0000110">
    <property type="term" value="C:nucleotide-excision repair factor 1 complex"/>
    <property type="evidence" value="ECO:0007669"/>
    <property type="project" value="TreeGrafter"/>
</dbReference>
<evidence type="ECO:0000313" key="12">
    <source>
        <dbReference type="EMBL" id="KAI5960873.1"/>
    </source>
</evidence>
<dbReference type="SMART" id="SM00891">
    <property type="entry name" value="ERCC4"/>
    <property type="match status" value="1"/>
</dbReference>
<dbReference type="GO" id="GO:0000724">
    <property type="term" value="P:double-strand break repair via homologous recombination"/>
    <property type="evidence" value="ECO:0007669"/>
    <property type="project" value="TreeGrafter"/>
</dbReference>
<dbReference type="Gene3D" id="1.10.150.20">
    <property type="entry name" value="5' to 3' exonuclease, C-terminal subdomain"/>
    <property type="match status" value="1"/>
</dbReference>
<dbReference type="CDD" id="cd20078">
    <property type="entry name" value="XPF_nuclease_XPF_euk"/>
    <property type="match status" value="1"/>
</dbReference>
<dbReference type="EMBL" id="JAIHNG010000084">
    <property type="protein sequence ID" value="KAI5960873.1"/>
    <property type="molecule type" value="Genomic_DNA"/>
</dbReference>
<dbReference type="GeneID" id="76149924"/>
<evidence type="ECO:0000256" key="4">
    <source>
        <dbReference type="ARBA" id="ARBA00022759"/>
    </source>
</evidence>
<evidence type="ECO:0000256" key="9">
    <source>
        <dbReference type="ARBA" id="ARBA00023242"/>
    </source>
</evidence>
<dbReference type="RefSeq" id="XP_051609627.1">
    <property type="nucleotide sequence ID" value="XM_051751116.1"/>
</dbReference>
<evidence type="ECO:0000256" key="8">
    <source>
        <dbReference type="ARBA" id="ARBA00023204"/>
    </source>
</evidence>
<dbReference type="GO" id="GO:1901255">
    <property type="term" value="P:nucleotide-excision repair involved in interstrand cross-link repair"/>
    <property type="evidence" value="ECO:0007669"/>
    <property type="project" value="TreeGrafter"/>
</dbReference>
<dbReference type="GO" id="GO:0000014">
    <property type="term" value="F:single-stranded DNA endodeoxyribonuclease activity"/>
    <property type="evidence" value="ECO:0007669"/>
    <property type="project" value="TreeGrafter"/>
</dbReference>
<evidence type="ECO:0000259" key="11">
    <source>
        <dbReference type="SMART" id="SM00891"/>
    </source>
</evidence>
<keyword evidence="5" id="KW-0227">DNA damage</keyword>
<dbReference type="FunFam" id="3.40.50.10130:FF:000002">
    <property type="entry name" value="DNA repair endonuclease XPF"/>
    <property type="match status" value="1"/>
</dbReference>
<keyword evidence="8" id="KW-0234">DNA repair</keyword>
<dbReference type="GO" id="GO:0003697">
    <property type="term" value="F:single-stranded DNA binding"/>
    <property type="evidence" value="ECO:0007669"/>
    <property type="project" value="TreeGrafter"/>
</dbReference>
<evidence type="ECO:0000313" key="13">
    <source>
        <dbReference type="Proteomes" id="UP001204833"/>
    </source>
</evidence>
<comment type="subcellular location">
    <subcellularLocation>
        <location evidence="1">Nucleus</location>
    </subcellularLocation>
</comment>
<dbReference type="SUPFAM" id="SSF47781">
    <property type="entry name" value="RuvA domain 2-like"/>
    <property type="match status" value="1"/>
</dbReference>
<dbReference type="GO" id="GO:0000712">
    <property type="term" value="P:resolution of meiotic recombination intermediates"/>
    <property type="evidence" value="ECO:0007669"/>
    <property type="project" value="TreeGrafter"/>
</dbReference>
<proteinExistence type="inferred from homology"/>
<dbReference type="InterPro" id="IPR006166">
    <property type="entry name" value="ERCC4_domain"/>
</dbReference>
<dbReference type="GO" id="GO:0003684">
    <property type="term" value="F:damaged DNA binding"/>
    <property type="evidence" value="ECO:0007669"/>
    <property type="project" value="TreeGrafter"/>
</dbReference>
<feature type="compositionally biased region" description="Acidic residues" evidence="10">
    <location>
        <begin position="7"/>
        <end position="16"/>
    </location>
</feature>
<evidence type="ECO:0000256" key="1">
    <source>
        <dbReference type="ARBA" id="ARBA00004123"/>
    </source>
</evidence>
<comment type="similarity">
    <text evidence="2">Belongs to the XPF family.</text>
</comment>
<keyword evidence="9" id="KW-0539">Nucleus</keyword>
<protein>
    <submittedName>
        <fullName evidence="12">Rad16</fullName>
    </submittedName>
</protein>
<dbReference type="SUPFAM" id="SSF52980">
    <property type="entry name" value="Restriction endonuclease-like"/>
    <property type="match status" value="1"/>
</dbReference>
<name>A0AAD5BG35_9ASCO</name>
<feature type="region of interest" description="Disordered" evidence="10">
    <location>
        <begin position="1"/>
        <end position="24"/>
    </location>
</feature>
<accession>A0AAD5BG35</accession>
<evidence type="ECO:0000256" key="10">
    <source>
        <dbReference type="SAM" id="MobiDB-lite"/>
    </source>
</evidence>
<evidence type="ECO:0000256" key="6">
    <source>
        <dbReference type="ARBA" id="ARBA00022801"/>
    </source>
</evidence>
<reference evidence="12 13" key="1">
    <citation type="journal article" date="2022" name="DNA Res.">
        <title>Genome analysis of five recently described species of the CUG-Ser clade uncovers Candida theae as a new hybrid lineage with pathogenic potential in the Candida parapsilosis species complex.</title>
        <authorList>
            <person name="Mixao V."/>
            <person name="Del Olmo V."/>
            <person name="Hegedusova E."/>
            <person name="Saus E."/>
            <person name="Pryszcz L."/>
            <person name="Cillingova A."/>
            <person name="Nosek J."/>
            <person name="Gabaldon T."/>
        </authorList>
    </citation>
    <scope>NUCLEOTIDE SEQUENCE [LARGE SCALE GENOMIC DNA]</scope>
    <source>
        <strain evidence="12 13">CBS 12239</strain>
    </source>
</reference>
<evidence type="ECO:0000256" key="7">
    <source>
        <dbReference type="ARBA" id="ARBA00023125"/>
    </source>
</evidence>
<dbReference type="AlphaFoldDB" id="A0AAD5BG35"/>
<dbReference type="PANTHER" id="PTHR10150:SF0">
    <property type="entry name" value="DNA REPAIR ENDONUCLEASE XPF"/>
    <property type="match status" value="1"/>
</dbReference>
<dbReference type="InterPro" id="IPR011335">
    <property type="entry name" value="Restrct_endonuc-II-like"/>
</dbReference>
<dbReference type="Gene3D" id="3.40.50.10130">
    <property type="match status" value="1"/>
</dbReference>
<dbReference type="Pfam" id="PF02732">
    <property type="entry name" value="ERCC4"/>
    <property type="match status" value="1"/>
</dbReference>
<dbReference type="InterPro" id="IPR010994">
    <property type="entry name" value="RuvA_2-like"/>
</dbReference>
<dbReference type="Proteomes" id="UP001204833">
    <property type="component" value="Unassembled WGS sequence"/>
</dbReference>
<gene>
    <name evidence="12" type="ORF">KGF57_001865</name>
</gene>
<dbReference type="GO" id="GO:0000736">
    <property type="term" value="P:double-strand break repair via single-strand annealing, removal of nonhomologous ends"/>
    <property type="evidence" value="ECO:0007669"/>
    <property type="project" value="TreeGrafter"/>
</dbReference>
<comment type="caution">
    <text evidence="12">The sequence shown here is derived from an EMBL/GenBank/DDBJ whole genome shotgun (WGS) entry which is preliminary data.</text>
</comment>
<keyword evidence="7" id="KW-0238">DNA-binding</keyword>